<proteinExistence type="predicted"/>
<keyword evidence="2 5" id="KW-0812">Transmembrane</keyword>
<keyword evidence="7" id="KW-1185">Reference proteome</keyword>
<evidence type="ECO:0000256" key="1">
    <source>
        <dbReference type="ARBA" id="ARBA00004141"/>
    </source>
</evidence>
<keyword evidence="3 5" id="KW-1133">Transmembrane helix</keyword>
<evidence type="ECO:0000313" key="7">
    <source>
        <dbReference type="Proteomes" id="UP001610563"/>
    </source>
</evidence>
<keyword evidence="4 5" id="KW-0472">Membrane</keyword>
<organism evidence="6 7">
    <name type="scientific">Aspergillus keveii</name>
    <dbReference type="NCBI Taxonomy" id="714993"/>
    <lineage>
        <taxon>Eukaryota</taxon>
        <taxon>Fungi</taxon>
        <taxon>Dikarya</taxon>
        <taxon>Ascomycota</taxon>
        <taxon>Pezizomycotina</taxon>
        <taxon>Eurotiomycetes</taxon>
        <taxon>Eurotiomycetidae</taxon>
        <taxon>Eurotiales</taxon>
        <taxon>Aspergillaceae</taxon>
        <taxon>Aspergillus</taxon>
        <taxon>Aspergillus subgen. Nidulantes</taxon>
    </lineage>
</organism>
<dbReference type="Proteomes" id="UP001610563">
    <property type="component" value="Unassembled WGS sequence"/>
</dbReference>
<comment type="subcellular location">
    <subcellularLocation>
        <location evidence="1">Membrane</location>
        <topology evidence="1">Multi-pass membrane protein</topology>
    </subcellularLocation>
</comment>
<evidence type="ECO:0000256" key="3">
    <source>
        <dbReference type="ARBA" id="ARBA00022989"/>
    </source>
</evidence>
<feature type="transmembrane region" description="Helical" evidence="5">
    <location>
        <begin position="127"/>
        <end position="146"/>
    </location>
</feature>
<dbReference type="PANTHER" id="PTHR31465:SF28">
    <property type="entry name" value="DOMAIN PROTEIN, PUTATIVE-RELATED"/>
    <property type="match status" value="1"/>
</dbReference>
<comment type="caution">
    <text evidence="6">The sequence shown here is derived from an EMBL/GenBank/DDBJ whole genome shotgun (WGS) entry which is preliminary data.</text>
</comment>
<feature type="transmembrane region" description="Helical" evidence="5">
    <location>
        <begin position="20"/>
        <end position="40"/>
    </location>
</feature>
<dbReference type="EMBL" id="JBFTWV010000001">
    <property type="protein sequence ID" value="KAL2801234.1"/>
    <property type="molecule type" value="Genomic_DNA"/>
</dbReference>
<evidence type="ECO:0000256" key="5">
    <source>
        <dbReference type="SAM" id="Phobius"/>
    </source>
</evidence>
<dbReference type="PANTHER" id="PTHR31465">
    <property type="entry name" value="PROTEIN RTA1-RELATED"/>
    <property type="match status" value="1"/>
</dbReference>
<dbReference type="Pfam" id="PF04479">
    <property type="entry name" value="RTA1"/>
    <property type="match status" value="1"/>
</dbReference>
<name>A0ABR4GQ85_9EURO</name>
<sequence>MLARRADRESYYNYDPSVGAAIVFAVLYGIAFVGTVVQWIRFRPVVWLVMVISAAMEAVGYIARCISTQDVSARTVYVLQFALLILAPVLMAGALYVLFGRIIFLVVPKEQRTFRICWVPPRWVTPIFVGFDIFALFLQLVGAVMITSGNGSSQEDIDTFNRGRNLALAGVIVQIVAFGIFTVAAVRFNFTSKRFASGAPEPLYGGDEFAMAVQDKPRKANWPVLLRVVNLSTAMILVRRPSSFHHSLTMPPKIALTNNLLTIQIRSIFRMIEFTEGHGGYINNHEWPFYVFDAVPIFPVVALFVWWHPSEYLPYLGFRLPKHAR</sequence>
<protein>
    <submittedName>
        <fullName evidence="6">RTA1 like protein-domain-containing protein</fullName>
    </submittedName>
</protein>
<evidence type="ECO:0000313" key="6">
    <source>
        <dbReference type="EMBL" id="KAL2801234.1"/>
    </source>
</evidence>
<evidence type="ECO:0000256" key="4">
    <source>
        <dbReference type="ARBA" id="ARBA00023136"/>
    </source>
</evidence>
<feature type="transmembrane region" description="Helical" evidence="5">
    <location>
        <begin position="45"/>
        <end position="63"/>
    </location>
</feature>
<feature type="transmembrane region" description="Helical" evidence="5">
    <location>
        <begin position="166"/>
        <end position="186"/>
    </location>
</feature>
<reference evidence="6 7" key="1">
    <citation type="submission" date="2024-07" db="EMBL/GenBank/DDBJ databases">
        <title>Section-level genome sequencing and comparative genomics of Aspergillus sections Usti and Cavernicolus.</title>
        <authorList>
            <consortium name="Lawrence Berkeley National Laboratory"/>
            <person name="Nybo J.L."/>
            <person name="Vesth T.C."/>
            <person name="Theobald S."/>
            <person name="Frisvad J.C."/>
            <person name="Larsen T.O."/>
            <person name="Kjaerboelling I."/>
            <person name="Rothschild-Mancinelli K."/>
            <person name="Lyhne E.K."/>
            <person name="Kogle M.E."/>
            <person name="Barry K."/>
            <person name="Clum A."/>
            <person name="Na H."/>
            <person name="Ledsgaard L."/>
            <person name="Lin J."/>
            <person name="Lipzen A."/>
            <person name="Kuo A."/>
            <person name="Riley R."/>
            <person name="Mondo S."/>
            <person name="Labutti K."/>
            <person name="Haridas S."/>
            <person name="Pangalinan J."/>
            <person name="Salamov A.A."/>
            <person name="Simmons B.A."/>
            <person name="Magnuson J.K."/>
            <person name="Chen J."/>
            <person name="Drula E."/>
            <person name="Henrissat B."/>
            <person name="Wiebenga A."/>
            <person name="Lubbers R.J."/>
            <person name="Gomes A.C."/>
            <person name="Makela M.R."/>
            <person name="Stajich J."/>
            <person name="Grigoriev I.V."/>
            <person name="Mortensen U.H."/>
            <person name="De Vries R.P."/>
            <person name="Baker S.E."/>
            <person name="Andersen M.R."/>
        </authorList>
    </citation>
    <scope>NUCLEOTIDE SEQUENCE [LARGE SCALE GENOMIC DNA]</scope>
    <source>
        <strain evidence="6 7">CBS 209.92</strain>
    </source>
</reference>
<evidence type="ECO:0000256" key="2">
    <source>
        <dbReference type="ARBA" id="ARBA00022692"/>
    </source>
</evidence>
<feature type="transmembrane region" description="Helical" evidence="5">
    <location>
        <begin position="83"/>
        <end position="107"/>
    </location>
</feature>
<dbReference type="InterPro" id="IPR007568">
    <property type="entry name" value="RTA1"/>
</dbReference>
<gene>
    <name evidence="6" type="ORF">BJX66DRAFT_4985</name>
</gene>
<feature type="transmembrane region" description="Helical" evidence="5">
    <location>
        <begin position="287"/>
        <end position="307"/>
    </location>
</feature>
<accession>A0ABR4GQ85</accession>